<evidence type="ECO:0000313" key="4">
    <source>
        <dbReference type="Proteomes" id="UP001596512"/>
    </source>
</evidence>
<gene>
    <name evidence="3" type="ORF">ACFQV2_36890</name>
</gene>
<keyword evidence="4" id="KW-1185">Reference proteome</keyword>
<name>A0ABW2TZF6_9PSEU</name>
<dbReference type="Proteomes" id="UP001596512">
    <property type="component" value="Unassembled WGS sequence"/>
</dbReference>
<feature type="transmembrane region" description="Helical" evidence="2">
    <location>
        <begin position="51"/>
        <end position="73"/>
    </location>
</feature>
<feature type="region of interest" description="Disordered" evidence="1">
    <location>
        <begin position="1"/>
        <end position="36"/>
    </location>
</feature>
<evidence type="ECO:0000313" key="3">
    <source>
        <dbReference type="EMBL" id="MFC7618141.1"/>
    </source>
</evidence>
<feature type="compositionally biased region" description="Low complexity" evidence="1">
    <location>
        <begin position="13"/>
        <end position="23"/>
    </location>
</feature>
<keyword evidence="2" id="KW-1133">Transmembrane helix</keyword>
<keyword evidence="2" id="KW-0472">Membrane</keyword>
<comment type="caution">
    <text evidence="3">The sequence shown here is derived from an EMBL/GenBank/DDBJ whole genome shotgun (WGS) entry which is preliminary data.</text>
</comment>
<evidence type="ECO:0000256" key="2">
    <source>
        <dbReference type="SAM" id="Phobius"/>
    </source>
</evidence>
<proteinExistence type="predicted"/>
<keyword evidence="2" id="KW-0812">Transmembrane</keyword>
<organism evidence="3 4">
    <name type="scientific">Actinokineospora soli</name>
    <dbReference type="NCBI Taxonomy" id="1048753"/>
    <lineage>
        <taxon>Bacteria</taxon>
        <taxon>Bacillati</taxon>
        <taxon>Actinomycetota</taxon>
        <taxon>Actinomycetes</taxon>
        <taxon>Pseudonocardiales</taxon>
        <taxon>Pseudonocardiaceae</taxon>
        <taxon>Actinokineospora</taxon>
    </lineage>
</organism>
<evidence type="ECO:0000256" key="1">
    <source>
        <dbReference type="SAM" id="MobiDB-lite"/>
    </source>
</evidence>
<accession>A0ABW2TZF6</accession>
<dbReference type="EMBL" id="JBHTEY010000004">
    <property type="protein sequence ID" value="MFC7618141.1"/>
    <property type="molecule type" value="Genomic_DNA"/>
</dbReference>
<protein>
    <submittedName>
        <fullName evidence="3">Uncharacterized protein</fullName>
    </submittedName>
</protein>
<sequence>MREQVGFPRRRPATWPATPSARWSRTAGLPAGEPSFPPVAGWEPRYRAGVLLGDVLALLAGVVVVGGAVTAYARPGEPWSTR</sequence>
<reference evidence="4" key="1">
    <citation type="journal article" date="2019" name="Int. J. Syst. Evol. Microbiol.">
        <title>The Global Catalogue of Microorganisms (GCM) 10K type strain sequencing project: providing services to taxonomists for standard genome sequencing and annotation.</title>
        <authorList>
            <consortium name="The Broad Institute Genomics Platform"/>
            <consortium name="The Broad Institute Genome Sequencing Center for Infectious Disease"/>
            <person name="Wu L."/>
            <person name="Ma J."/>
        </authorList>
    </citation>
    <scope>NUCLEOTIDE SEQUENCE [LARGE SCALE GENOMIC DNA]</scope>
    <source>
        <strain evidence="4">JCM 17695</strain>
    </source>
</reference>